<dbReference type="EMBL" id="CABL01000016">
    <property type="protein sequence ID" value="CBH75793.1"/>
    <property type="molecule type" value="Genomic_DNA"/>
</dbReference>
<gene>
    <name evidence="7" type="ORF">CARN1_1191</name>
</gene>
<proteinExistence type="predicted"/>
<dbReference type="InterPro" id="IPR000719">
    <property type="entry name" value="Prot_kinase_dom"/>
</dbReference>
<dbReference type="EC" id="2.7.11.25" evidence="7"/>
<comment type="caution">
    <text evidence="7">The sequence shown here is derived from an EMBL/GenBank/DDBJ whole genome shotgun (WGS) entry which is preliminary data.</text>
</comment>
<dbReference type="InterPro" id="IPR017441">
    <property type="entry name" value="Protein_kinase_ATP_BS"/>
</dbReference>
<dbReference type="FunFam" id="1.10.510.10:FF:000021">
    <property type="entry name" value="Serine/threonine protein kinase"/>
    <property type="match status" value="1"/>
</dbReference>
<evidence type="ECO:0000256" key="5">
    <source>
        <dbReference type="ARBA" id="ARBA00022840"/>
    </source>
</evidence>
<organism evidence="7">
    <name type="scientific">mine drainage metagenome</name>
    <dbReference type="NCBI Taxonomy" id="410659"/>
    <lineage>
        <taxon>unclassified sequences</taxon>
        <taxon>metagenomes</taxon>
        <taxon>ecological metagenomes</taxon>
    </lineage>
</organism>
<evidence type="ECO:0000256" key="4">
    <source>
        <dbReference type="ARBA" id="ARBA00022777"/>
    </source>
</evidence>
<dbReference type="Gene3D" id="1.10.510.10">
    <property type="entry name" value="Transferase(Phosphotransferase) domain 1"/>
    <property type="match status" value="1"/>
</dbReference>
<dbReference type="PROSITE" id="PS00108">
    <property type="entry name" value="PROTEIN_KINASE_ST"/>
    <property type="match status" value="1"/>
</dbReference>
<evidence type="ECO:0000256" key="1">
    <source>
        <dbReference type="ARBA" id="ARBA00022527"/>
    </source>
</evidence>
<evidence type="ECO:0000256" key="2">
    <source>
        <dbReference type="ARBA" id="ARBA00022679"/>
    </source>
</evidence>
<keyword evidence="4 7" id="KW-0418">Kinase</keyword>
<dbReference type="GO" id="GO:0005524">
    <property type="term" value="F:ATP binding"/>
    <property type="evidence" value="ECO:0007669"/>
    <property type="project" value="UniProtKB-KW"/>
</dbReference>
<dbReference type="CDD" id="cd14014">
    <property type="entry name" value="STKc_PknB_like"/>
    <property type="match status" value="1"/>
</dbReference>
<keyword evidence="1" id="KW-0723">Serine/threonine-protein kinase</keyword>
<protein>
    <submittedName>
        <fullName evidence="7">Putative Mitogen-activated protein kinase kinase kinase</fullName>
        <ecNumber evidence="7">2.7.11.25</ecNumber>
    </submittedName>
</protein>
<dbReference type="AlphaFoldDB" id="E6PH55"/>
<feature type="domain" description="Protein kinase" evidence="6">
    <location>
        <begin position="12"/>
        <end position="270"/>
    </location>
</feature>
<name>E6PH55_9ZZZZ</name>
<dbReference type="Pfam" id="PF00069">
    <property type="entry name" value="Pkinase"/>
    <property type="match status" value="1"/>
</dbReference>
<keyword evidence="3" id="KW-0547">Nucleotide-binding</keyword>
<dbReference type="PROSITE" id="PS00107">
    <property type="entry name" value="PROTEIN_KINASE_ATP"/>
    <property type="match status" value="1"/>
</dbReference>
<dbReference type="GO" id="GO:0004709">
    <property type="term" value="F:MAP kinase kinase kinase activity"/>
    <property type="evidence" value="ECO:0007669"/>
    <property type="project" value="UniProtKB-EC"/>
</dbReference>
<evidence type="ECO:0000259" key="6">
    <source>
        <dbReference type="PROSITE" id="PS50011"/>
    </source>
</evidence>
<dbReference type="Gene3D" id="3.30.200.20">
    <property type="entry name" value="Phosphorylase Kinase, domain 1"/>
    <property type="match status" value="1"/>
</dbReference>
<evidence type="ECO:0000313" key="7">
    <source>
        <dbReference type="EMBL" id="CBH75793.1"/>
    </source>
</evidence>
<reference evidence="7" key="1">
    <citation type="submission" date="2009-10" db="EMBL/GenBank/DDBJ databases">
        <title>Diversity of trophic interactions inside an arsenic-rich microbial ecosystem.</title>
        <authorList>
            <person name="Bertin P.N."/>
            <person name="Heinrich-Salmeron A."/>
            <person name="Pelletier E."/>
            <person name="Goulhen-Chollet F."/>
            <person name="Arsene-Ploetze F."/>
            <person name="Gallien S."/>
            <person name="Calteau A."/>
            <person name="Vallenet D."/>
            <person name="Casiot C."/>
            <person name="Chane-Woon-Ming B."/>
            <person name="Giloteaux L."/>
            <person name="Barakat M."/>
            <person name="Bonnefoy V."/>
            <person name="Bruneel O."/>
            <person name="Chandler M."/>
            <person name="Cleiss J."/>
            <person name="Duran R."/>
            <person name="Elbaz-Poulichet F."/>
            <person name="Fonknechten N."/>
            <person name="Lauga B."/>
            <person name="Mornico D."/>
            <person name="Ortet P."/>
            <person name="Schaeffer C."/>
            <person name="Siguier P."/>
            <person name="Alexander Thil Smith A."/>
            <person name="Van Dorsselaer A."/>
            <person name="Weissenbach J."/>
            <person name="Medigue C."/>
            <person name="Le Paslier D."/>
        </authorList>
    </citation>
    <scope>NUCLEOTIDE SEQUENCE</scope>
</reference>
<dbReference type="InterPro" id="IPR008271">
    <property type="entry name" value="Ser/Thr_kinase_AS"/>
</dbReference>
<dbReference type="SUPFAM" id="SSF56112">
    <property type="entry name" value="Protein kinase-like (PK-like)"/>
    <property type="match status" value="1"/>
</dbReference>
<accession>E6PH55</accession>
<dbReference type="PANTHER" id="PTHR43289">
    <property type="entry name" value="MITOGEN-ACTIVATED PROTEIN KINASE KINASE KINASE 20-RELATED"/>
    <property type="match status" value="1"/>
</dbReference>
<keyword evidence="2 7" id="KW-0808">Transferase</keyword>
<dbReference type="InterPro" id="IPR011009">
    <property type="entry name" value="Kinase-like_dom_sf"/>
</dbReference>
<dbReference type="PROSITE" id="PS50011">
    <property type="entry name" value="PROTEIN_KINASE_DOM"/>
    <property type="match status" value="1"/>
</dbReference>
<evidence type="ECO:0000256" key="3">
    <source>
        <dbReference type="ARBA" id="ARBA00022741"/>
    </source>
</evidence>
<dbReference type="PANTHER" id="PTHR43289:SF6">
    <property type="entry name" value="SERINE_THREONINE-PROTEIN KINASE NEKL-3"/>
    <property type="match status" value="1"/>
</dbReference>
<sequence length="428" mass="48276">MELQGRTLAGRYEIGELLGRGGTADTYRALDKKLGREVAVKVLIERSSDTIERLLGEARAMARLNHPRIVAVFDAGEDEGYPYIIMELMRGRNLADLRSGELKYKQALGFVCDILEGLDYAQSQGIVHRDIKPSNVMLDENSERVKLTDFGLARRASDVTQTTRTGQIIGTISYLAPERFLSKPADVRSDLYSVGILMYEIFTGTLPFRNDREDIVATMYSHVHDTPTPPREINRNIPEALERVILRSIEKDPGKRYQTAHEFYIDVDMLRTGQVAPVVAPVPSQVARPPRTFATSPNIASDPDLRQAIDQALAPTRNRSDALENVLKGMIATRRRDYDQATEAYELAMHELQAIGNHVEYAKTAIKYATMILQKSADGMRERNELRNAVNRLMDARKVFRDYELTEQLAQAEYTINALERTAIGIIF</sequence>
<keyword evidence="5" id="KW-0067">ATP-binding</keyword>
<dbReference type="SMART" id="SM00220">
    <property type="entry name" value="S_TKc"/>
    <property type="match status" value="1"/>
</dbReference>